<gene>
    <name evidence="1" type="ORF">MNBD_ALPHA01-1731</name>
</gene>
<name>A0A3B0RCF1_9ZZZZ</name>
<organism evidence="1">
    <name type="scientific">hydrothermal vent metagenome</name>
    <dbReference type="NCBI Taxonomy" id="652676"/>
    <lineage>
        <taxon>unclassified sequences</taxon>
        <taxon>metagenomes</taxon>
        <taxon>ecological metagenomes</taxon>
    </lineage>
</organism>
<accession>A0A3B0RCF1</accession>
<evidence type="ECO:0008006" key="2">
    <source>
        <dbReference type="Google" id="ProtNLM"/>
    </source>
</evidence>
<evidence type="ECO:0000313" key="1">
    <source>
        <dbReference type="EMBL" id="VAV90974.1"/>
    </source>
</evidence>
<dbReference type="AlphaFoldDB" id="A0A3B0RCF1"/>
<reference evidence="1" key="1">
    <citation type="submission" date="2018-06" db="EMBL/GenBank/DDBJ databases">
        <authorList>
            <person name="Zhirakovskaya E."/>
        </authorList>
    </citation>
    <scope>NUCLEOTIDE SEQUENCE</scope>
</reference>
<sequence>MKKFGYIVKTSVFILGLAAFGLAPAAQAMADQKHTKHRIKHRYNDHSYGYDRHNDRHRYDRHNNWRGNYWNNNRRHNWRYNRRHNGHGGEVALGMLAGGLMFYALTSNQRSNNYNRNVYVQQQPVYVQPQQQWTQRRPARPQNTDRSCLQVREYQTTITVGGQSVPAYGKSCLQPDGTWKLGPAIPEPGY</sequence>
<protein>
    <recommendedName>
        <fullName evidence="2">Surface antigen domain-containing protein</fullName>
    </recommendedName>
</protein>
<proteinExistence type="predicted"/>
<dbReference type="EMBL" id="UOEJ01000016">
    <property type="protein sequence ID" value="VAV90974.1"/>
    <property type="molecule type" value="Genomic_DNA"/>
</dbReference>